<protein>
    <submittedName>
        <fullName evidence="1">Uncharacterized protein</fullName>
    </submittedName>
</protein>
<dbReference type="EMBL" id="CP070608">
    <property type="protein sequence ID" value="QSE98726.1"/>
    <property type="molecule type" value="Genomic_DNA"/>
</dbReference>
<organism evidence="1 2">
    <name type="scientific">Fulvivirga lutea</name>
    <dbReference type="NCBI Taxonomy" id="2810512"/>
    <lineage>
        <taxon>Bacteria</taxon>
        <taxon>Pseudomonadati</taxon>
        <taxon>Bacteroidota</taxon>
        <taxon>Cytophagia</taxon>
        <taxon>Cytophagales</taxon>
        <taxon>Fulvivirgaceae</taxon>
        <taxon>Fulvivirga</taxon>
    </lineage>
</organism>
<name>A0A975A2D5_9BACT</name>
<dbReference type="Proteomes" id="UP000662783">
    <property type="component" value="Chromosome"/>
</dbReference>
<gene>
    <name evidence="1" type="ORF">JR347_06495</name>
</gene>
<dbReference type="AlphaFoldDB" id="A0A975A2D5"/>
<reference evidence="1" key="1">
    <citation type="submission" date="2021-02" db="EMBL/GenBank/DDBJ databases">
        <title>Fulvivirga sp. S481 isolated from sea water.</title>
        <authorList>
            <person name="Bae S.S."/>
            <person name="Baek K."/>
        </authorList>
    </citation>
    <scope>NUCLEOTIDE SEQUENCE</scope>
    <source>
        <strain evidence="1">S481</strain>
    </source>
</reference>
<evidence type="ECO:0000313" key="1">
    <source>
        <dbReference type="EMBL" id="QSE98726.1"/>
    </source>
</evidence>
<keyword evidence="2" id="KW-1185">Reference proteome</keyword>
<sequence length="275" mass="31632">MKKFVNTAVFSAVILCAHLTTAQEYKFKKDVIFLDKEEVALVEGEAGADYTSFKVLSSNKDEIFEVTQDGFKSGNPFSTGTYWYELRYSGSDEVIRLGYVYNCNVKCVFKRKIFPTEVPFDKPAKDQIEVLKDYDISAKINADTLKQLAEYKAIQEKLTYPEVKRDRSKPVDLMFYKKEEESSTDKITYTILQDSQVIGHLVKYDYSVSAVYEFYKKVLLPDSTEELVPLAKSNMHSTNLELTTVADGKLHKLDLSRKSSPHVWVARYLFKTNYL</sequence>
<proteinExistence type="predicted"/>
<dbReference type="RefSeq" id="WP_205723240.1">
    <property type="nucleotide sequence ID" value="NZ_CP070608.1"/>
</dbReference>
<accession>A0A975A2D5</accession>
<dbReference type="KEGG" id="fuv:JR347_06495"/>
<evidence type="ECO:0000313" key="2">
    <source>
        <dbReference type="Proteomes" id="UP000662783"/>
    </source>
</evidence>